<keyword evidence="1" id="KW-0812">Transmembrane</keyword>
<gene>
    <name evidence="2" type="ORF">T03_9623</name>
</gene>
<comment type="caution">
    <text evidence="2">The sequence shown here is derived from an EMBL/GenBank/DDBJ whole genome shotgun (WGS) entry which is preliminary data.</text>
</comment>
<sequence>MCAQREKMLHAERQKRRVLLFALMEDVHFVMANAFSTSGLFLQMKKPVDRGNKKLFVACEAVKN</sequence>
<proteinExistence type="predicted"/>
<evidence type="ECO:0000313" key="2">
    <source>
        <dbReference type="EMBL" id="KRY60278.1"/>
    </source>
</evidence>
<reference evidence="2 3" key="1">
    <citation type="submission" date="2015-01" db="EMBL/GenBank/DDBJ databases">
        <title>Evolution of Trichinella species and genotypes.</title>
        <authorList>
            <person name="Korhonen P.K."/>
            <person name="Edoardo P."/>
            <person name="Giuseppe L.R."/>
            <person name="Gasser R.B."/>
        </authorList>
    </citation>
    <scope>NUCLEOTIDE SEQUENCE [LARGE SCALE GENOMIC DNA]</scope>
    <source>
        <strain evidence="2">ISS120</strain>
    </source>
</reference>
<keyword evidence="3" id="KW-1185">Reference proteome</keyword>
<dbReference type="EMBL" id="JYDI01000007">
    <property type="protein sequence ID" value="KRY60278.1"/>
    <property type="molecule type" value="Genomic_DNA"/>
</dbReference>
<name>A0A0V1DG28_TRIBR</name>
<dbReference type="AlphaFoldDB" id="A0A0V1DG28"/>
<evidence type="ECO:0000256" key="1">
    <source>
        <dbReference type="SAM" id="Phobius"/>
    </source>
</evidence>
<protein>
    <submittedName>
        <fullName evidence="2">Uncharacterized protein</fullName>
    </submittedName>
</protein>
<keyword evidence="1" id="KW-0472">Membrane</keyword>
<organism evidence="2 3">
    <name type="scientific">Trichinella britovi</name>
    <name type="common">Parasitic roundworm</name>
    <dbReference type="NCBI Taxonomy" id="45882"/>
    <lineage>
        <taxon>Eukaryota</taxon>
        <taxon>Metazoa</taxon>
        <taxon>Ecdysozoa</taxon>
        <taxon>Nematoda</taxon>
        <taxon>Enoplea</taxon>
        <taxon>Dorylaimia</taxon>
        <taxon>Trichinellida</taxon>
        <taxon>Trichinellidae</taxon>
        <taxon>Trichinella</taxon>
    </lineage>
</organism>
<evidence type="ECO:0000313" key="3">
    <source>
        <dbReference type="Proteomes" id="UP000054653"/>
    </source>
</evidence>
<accession>A0A0V1DG28</accession>
<dbReference type="Proteomes" id="UP000054653">
    <property type="component" value="Unassembled WGS sequence"/>
</dbReference>
<feature type="transmembrane region" description="Helical" evidence="1">
    <location>
        <begin position="20"/>
        <end position="42"/>
    </location>
</feature>
<keyword evidence="1" id="KW-1133">Transmembrane helix</keyword>